<dbReference type="OrthoDB" id="5588835at2759"/>
<dbReference type="Pfam" id="PF00400">
    <property type="entry name" value="WD40"/>
    <property type="match status" value="2"/>
</dbReference>
<dbReference type="InterPro" id="IPR001680">
    <property type="entry name" value="WD40_rpt"/>
</dbReference>
<dbReference type="InterPro" id="IPR015943">
    <property type="entry name" value="WD40/YVTN_repeat-like_dom_sf"/>
</dbReference>
<evidence type="ECO:0000256" key="4">
    <source>
        <dbReference type="SAM" id="MobiDB-lite"/>
    </source>
</evidence>
<feature type="compositionally biased region" description="Basic residues" evidence="4">
    <location>
        <begin position="87"/>
        <end position="98"/>
    </location>
</feature>
<organism evidence="5 6">
    <name type="scientific">Tieghemiomyces parasiticus</name>
    <dbReference type="NCBI Taxonomy" id="78921"/>
    <lineage>
        <taxon>Eukaryota</taxon>
        <taxon>Fungi</taxon>
        <taxon>Fungi incertae sedis</taxon>
        <taxon>Zoopagomycota</taxon>
        <taxon>Kickxellomycotina</taxon>
        <taxon>Dimargaritomycetes</taxon>
        <taxon>Dimargaritales</taxon>
        <taxon>Dimargaritaceae</taxon>
        <taxon>Tieghemiomyces</taxon>
    </lineage>
</organism>
<proteinExistence type="predicted"/>
<evidence type="ECO:0008006" key="7">
    <source>
        <dbReference type="Google" id="ProtNLM"/>
    </source>
</evidence>
<dbReference type="PANTHER" id="PTHR44019:SF8">
    <property type="entry name" value="POC1 CENTRIOLAR PROTEIN HOMOLOG"/>
    <property type="match status" value="1"/>
</dbReference>
<dbReference type="AlphaFoldDB" id="A0A9W8DXF3"/>
<feature type="compositionally biased region" description="Polar residues" evidence="4">
    <location>
        <begin position="62"/>
        <end position="72"/>
    </location>
</feature>
<dbReference type="InterPro" id="IPR036322">
    <property type="entry name" value="WD40_repeat_dom_sf"/>
</dbReference>
<accession>A0A9W8DXF3</accession>
<keyword evidence="6" id="KW-1185">Reference proteome</keyword>
<gene>
    <name evidence="5" type="ORF">IWQ60_006326</name>
</gene>
<evidence type="ECO:0000256" key="1">
    <source>
        <dbReference type="ARBA" id="ARBA00022574"/>
    </source>
</evidence>
<keyword evidence="2" id="KW-0677">Repeat</keyword>
<dbReference type="PROSITE" id="PS50082">
    <property type="entry name" value="WD_REPEATS_2"/>
    <property type="match status" value="1"/>
</dbReference>
<feature type="region of interest" description="Disordered" evidence="4">
    <location>
        <begin position="1"/>
        <end position="112"/>
    </location>
</feature>
<evidence type="ECO:0000313" key="6">
    <source>
        <dbReference type="Proteomes" id="UP001150569"/>
    </source>
</evidence>
<feature type="compositionally biased region" description="Acidic residues" evidence="4">
    <location>
        <begin position="20"/>
        <end position="33"/>
    </location>
</feature>
<dbReference type="SMART" id="SM00320">
    <property type="entry name" value="WD40"/>
    <property type="match status" value="3"/>
</dbReference>
<keyword evidence="1 3" id="KW-0853">WD repeat</keyword>
<evidence type="ECO:0000313" key="5">
    <source>
        <dbReference type="EMBL" id="KAJ1922730.1"/>
    </source>
</evidence>
<feature type="region of interest" description="Disordered" evidence="4">
    <location>
        <begin position="604"/>
        <end position="623"/>
    </location>
</feature>
<dbReference type="InterPro" id="IPR050505">
    <property type="entry name" value="WDR55/POC1"/>
</dbReference>
<feature type="compositionally biased region" description="Basic and acidic residues" evidence="4">
    <location>
        <begin position="1"/>
        <end position="13"/>
    </location>
</feature>
<dbReference type="Proteomes" id="UP001150569">
    <property type="component" value="Unassembled WGS sequence"/>
</dbReference>
<evidence type="ECO:0000256" key="3">
    <source>
        <dbReference type="PROSITE-ProRule" id="PRU00221"/>
    </source>
</evidence>
<feature type="repeat" description="WD" evidence="3">
    <location>
        <begin position="160"/>
        <end position="194"/>
    </location>
</feature>
<sequence length="623" mass="69166">MLSRPDPRARGDGQDPFLSAEEEIDIDNDDEDYDAPKKRGGRKTTTKKGSSRTARKAETSDLADTNSKSKTSGKAKPASKADTSAKAKPRKKSTAKGKKPAEVARPPRKYDPDLIDQLAAENPDTYWDDIHAPDSQRITHIDAEHPLGLVSVDIRDHAAITGMILSPDGTLLVTCCNTGSVKLWDLGSFALVQNLRDASEKQIDEFFVARFTPDQSHLIVGGKLKDRQRWSEVDDDNHILPCPLKVFNVLSGEVVARHEGHMEEILCIKLAKYRGQNYALTTSQDGYILKWHLTDDWINLVEHTRVEDGITCMAFTVSFVPRTGNRYFMGACDEHVKLYDFEHARLLRTFENLYSSYCDCGKFIECLEIPYRPGEEPAAVELETVTATATSSSKRTSARVAASTAAGMTESAAVDTDASATDVVIDEVDPDSAYDDTRPPGLPQRPFAHFITRGVELLDAENNTIASRPNTCTLHQLLYPDEDHDDFELEEIRRFHHDEYLSNSWLIKITANGRYLLAPTLNGQVYVFHLATGAVTGVIKGHEEIEVRDVLFHPQRDLLFTSGDDGRVVVYSRNPENIMAERQQYLDSTAGEDMDDASGAVTITAADATQPKSEDETDIDIDG</sequence>
<dbReference type="Gene3D" id="2.130.10.10">
    <property type="entry name" value="YVTN repeat-like/Quinoprotein amine dehydrogenase"/>
    <property type="match status" value="2"/>
</dbReference>
<dbReference type="EMBL" id="JANBPT010000376">
    <property type="protein sequence ID" value="KAJ1922730.1"/>
    <property type="molecule type" value="Genomic_DNA"/>
</dbReference>
<protein>
    <recommendedName>
        <fullName evidence="7">WD40 repeat-like protein</fullName>
    </recommendedName>
</protein>
<dbReference type="PANTHER" id="PTHR44019">
    <property type="entry name" value="WD REPEAT-CONTAINING PROTEIN 55"/>
    <property type="match status" value="1"/>
</dbReference>
<reference evidence="5" key="1">
    <citation type="submission" date="2022-07" db="EMBL/GenBank/DDBJ databases">
        <title>Phylogenomic reconstructions and comparative analyses of Kickxellomycotina fungi.</title>
        <authorList>
            <person name="Reynolds N.K."/>
            <person name="Stajich J.E."/>
            <person name="Barry K."/>
            <person name="Grigoriev I.V."/>
            <person name="Crous P."/>
            <person name="Smith M.E."/>
        </authorList>
    </citation>
    <scope>NUCLEOTIDE SEQUENCE</scope>
    <source>
        <strain evidence="5">RSA 861</strain>
    </source>
</reference>
<name>A0A9W8DXF3_9FUNG</name>
<evidence type="ECO:0000256" key="2">
    <source>
        <dbReference type="ARBA" id="ARBA00022737"/>
    </source>
</evidence>
<feature type="compositionally biased region" description="Basic residues" evidence="4">
    <location>
        <begin position="38"/>
        <end position="54"/>
    </location>
</feature>
<dbReference type="SUPFAM" id="SSF50978">
    <property type="entry name" value="WD40 repeat-like"/>
    <property type="match status" value="1"/>
</dbReference>
<comment type="caution">
    <text evidence="5">The sequence shown here is derived from an EMBL/GenBank/DDBJ whole genome shotgun (WGS) entry which is preliminary data.</text>
</comment>